<gene>
    <name evidence="1" type="ORF">L484_027474</name>
</gene>
<name>W9S8R7_9ROSA</name>
<sequence>MDLNTPFPCTAVHSEASTTAAPLIRLSPCTANLRGRLHRWSRRPDLRGRREVRVGGEVRVLLRRGVRRRLLKEISGNRAPTIC</sequence>
<organism evidence="1 2">
    <name type="scientific">Morus notabilis</name>
    <dbReference type="NCBI Taxonomy" id="981085"/>
    <lineage>
        <taxon>Eukaryota</taxon>
        <taxon>Viridiplantae</taxon>
        <taxon>Streptophyta</taxon>
        <taxon>Embryophyta</taxon>
        <taxon>Tracheophyta</taxon>
        <taxon>Spermatophyta</taxon>
        <taxon>Magnoliopsida</taxon>
        <taxon>eudicotyledons</taxon>
        <taxon>Gunneridae</taxon>
        <taxon>Pentapetalae</taxon>
        <taxon>rosids</taxon>
        <taxon>fabids</taxon>
        <taxon>Rosales</taxon>
        <taxon>Moraceae</taxon>
        <taxon>Moreae</taxon>
        <taxon>Morus</taxon>
    </lineage>
</organism>
<dbReference type="EMBL" id="KE345811">
    <property type="protein sequence ID" value="EXC17286.1"/>
    <property type="molecule type" value="Genomic_DNA"/>
</dbReference>
<evidence type="ECO:0000313" key="2">
    <source>
        <dbReference type="Proteomes" id="UP000030645"/>
    </source>
</evidence>
<dbReference type="Proteomes" id="UP000030645">
    <property type="component" value="Unassembled WGS sequence"/>
</dbReference>
<keyword evidence="2" id="KW-1185">Reference proteome</keyword>
<reference evidence="2" key="1">
    <citation type="submission" date="2013-01" db="EMBL/GenBank/DDBJ databases">
        <title>Draft Genome Sequence of a Mulberry Tree, Morus notabilis C.K. Schneid.</title>
        <authorList>
            <person name="He N."/>
            <person name="Zhao S."/>
        </authorList>
    </citation>
    <scope>NUCLEOTIDE SEQUENCE</scope>
</reference>
<dbReference type="AlphaFoldDB" id="W9S8R7"/>
<protein>
    <submittedName>
        <fullName evidence="1">Uncharacterized protein</fullName>
    </submittedName>
</protein>
<accession>W9S8R7</accession>
<evidence type="ECO:0000313" key="1">
    <source>
        <dbReference type="EMBL" id="EXC17286.1"/>
    </source>
</evidence>
<proteinExistence type="predicted"/>